<keyword evidence="4" id="KW-1185">Reference proteome</keyword>
<feature type="transmembrane region" description="Helical" evidence="2">
    <location>
        <begin position="222"/>
        <end position="242"/>
    </location>
</feature>
<evidence type="ECO:0000256" key="2">
    <source>
        <dbReference type="SAM" id="Phobius"/>
    </source>
</evidence>
<proteinExistence type="predicted"/>
<feature type="region of interest" description="Disordered" evidence="1">
    <location>
        <begin position="332"/>
        <end position="358"/>
    </location>
</feature>
<protein>
    <submittedName>
        <fullName evidence="3">Uncharacterized protein</fullName>
    </submittedName>
</protein>
<feature type="transmembrane region" description="Helical" evidence="2">
    <location>
        <begin position="130"/>
        <end position="151"/>
    </location>
</feature>
<keyword evidence="2" id="KW-0812">Transmembrane</keyword>
<dbReference type="AlphaFoldDB" id="A0AAD7JDI2"/>
<evidence type="ECO:0000313" key="4">
    <source>
        <dbReference type="Proteomes" id="UP001215280"/>
    </source>
</evidence>
<reference evidence="3" key="1">
    <citation type="submission" date="2023-03" db="EMBL/GenBank/DDBJ databases">
        <title>Massive genome expansion in bonnet fungi (Mycena s.s.) driven by repeated elements and novel gene families across ecological guilds.</title>
        <authorList>
            <consortium name="Lawrence Berkeley National Laboratory"/>
            <person name="Harder C.B."/>
            <person name="Miyauchi S."/>
            <person name="Viragh M."/>
            <person name="Kuo A."/>
            <person name="Thoen E."/>
            <person name="Andreopoulos B."/>
            <person name="Lu D."/>
            <person name="Skrede I."/>
            <person name="Drula E."/>
            <person name="Henrissat B."/>
            <person name="Morin E."/>
            <person name="Kohler A."/>
            <person name="Barry K."/>
            <person name="LaButti K."/>
            <person name="Morin E."/>
            <person name="Salamov A."/>
            <person name="Lipzen A."/>
            <person name="Mereny Z."/>
            <person name="Hegedus B."/>
            <person name="Baldrian P."/>
            <person name="Stursova M."/>
            <person name="Weitz H."/>
            <person name="Taylor A."/>
            <person name="Grigoriev I.V."/>
            <person name="Nagy L.G."/>
            <person name="Martin F."/>
            <person name="Kauserud H."/>
        </authorList>
    </citation>
    <scope>NUCLEOTIDE SEQUENCE</scope>
    <source>
        <strain evidence="3">CBHHK188m</strain>
    </source>
</reference>
<keyword evidence="2" id="KW-0472">Membrane</keyword>
<feature type="transmembrane region" description="Helical" evidence="2">
    <location>
        <begin position="254"/>
        <end position="274"/>
    </location>
</feature>
<dbReference type="Proteomes" id="UP001215280">
    <property type="component" value="Unassembled WGS sequence"/>
</dbReference>
<feature type="transmembrane region" description="Helical" evidence="2">
    <location>
        <begin position="23"/>
        <end position="45"/>
    </location>
</feature>
<feature type="transmembrane region" description="Helical" evidence="2">
    <location>
        <begin position="54"/>
        <end position="74"/>
    </location>
</feature>
<evidence type="ECO:0000256" key="1">
    <source>
        <dbReference type="SAM" id="MobiDB-lite"/>
    </source>
</evidence>
<name>A0AAD7JDI2_9AGAR</name>
<dbReference type="EMBL" id="JARJLG010000045">
    <property type="protein sequence ID" value="KAJ7761501.1"/>
    <property type="molecule type" value="Genomic_DNA"/>
</dbReference>
<gene>
    <name evidence="3" type="ORF">DFH07DRAFT_815204</name>
</gene>
<feature type="transmembrane region" description="Helical" evidence="2">
    <location>
        <begin position="182"/>
        <end position="202"/>
    </location>
</feature>
<organism evidence="3 4">
    <name type="scientific">Mycena maculata</name>
    <dbReference type="NCBI Taxonomy" id="230809"/>
    <lineage>
        <taxon>Eukaryota</taxon>
        <taxon>Fungi</taxon>
        <taxon>Dikarya</taxon>
        <taxon>Basidiomycota</taxon>
        <taxon>Agaricomycotina</taxon>
        <taxon>Agaricomycetes</taxon>
        <taxon>Agaricomycetidae</taxon>
        <taxon>Agaricales</taxon>
        <taxon>Marasmiineae</taxon>
        <taxon>Mycenaceae</taxon>
        <taxon>Mycena</taxon>
    </lineage>
</organism>
<comment type="caution">
    <text evidence="3">The sequence shown here is derived from an EMBL/GenBank/DDBJ whole genome shotgun (WGS) entry which is preliminary data.</text>
</comment>
<feature type="transmembrane region" description="Helical" evidence="2">
    <location>
        <begin position="94"/>
        <end position="118"/>
    </location>
</feature>
<evidence type="ECO:0000313" key="3">
    <source>
        <dbReference type="EMBL" id="KAJ7761501.1"/>
    </source>
</evidence>
<sequence length="358" mass="40111">MAPLAHRATEAQIGPSAPELLNIWIYFNVVSNTVLLPILVATFLFSKRVKRHPSLVNVCITWILSGVFSLLLFYAGQQSGPEPQKALCIAQTTLLYGITPMWTVAVFIMLYNMILVLNKDSKTEVVSRPKLFLMLSAPYVTQIAFSIAALVESVAHPADVTRARRFFYCALHFSPLSMAMSLFTAIVGVGIGIQMVYLNVLLYRNWHGMRDAGMPSRIDLQLFLRVLIFGVYLIFGFVANILSMADTRSVVPDMYAATIGTVVFLSFGTQADVLRTWCFWLSDPPPERVYLPREANWRYSLDLMKSAVLPPEAFAEEREQERNIAWGKLRAEQKKVSDDEGKTHGDSIARPPAALARD</sequence>
<keyword evidence="2" id="KW-1133">Transmembrane helix</keyword>
<feature type="compositionally biased region" description="Basic and acidic residues" evidence="1">
    <location>
        <begin position="332"/>
        <end position="347"/>
    </location>
</feature>
<accession>A0AAD7JDI2</accession>